<keyword evidence="4" id="KW-1185">Reference proteome</keyword>
<feature type="signal peptide" evidence="2">
    <location>
        <begin position="1"/>
        <end position="22"/>
    </location>
</feature>
<dbReference type="Gene3D" id="2.10.90.10">
    <property type="entry name" value="Cystine-knot cytokines"/>
    <property type="match status" value="1"/>
</dbReference>
<comment type="caution">
    <text evidence="3">The sequence shown here is derived from an EMBL/GenBank/DDBJ whole genome shotgun (WGS) entry which is preliminary data.</text>
</comment>
<evidence type="ECO:0000256" key="1">
    <source>
        <dbReference type="SAM" id="MobiDB-lite"/>
    </source>
</evidence>
<organism evidence="3 4">
    <name type="scientific">Petrolisthes cinctipes</name>
    <name type="common">Flat porcelain crab</name>
    <dbReference type="NCBI Taxonomy" id="88211"/>
    <lineage>
        <taxon>Eukaryota</taxon>
        <taxon>Metazoa</taxon>
        <taxon>Ecdysozoa</taxon>
        <taxon>Arthropoda</taxon>
        <taxon>Crustacea</taxon>
        <taxon>Multicrustacea</taxon>
        <taxon>Malacostraca</taxon>
        <taxon>Eumalacostraca</taxon>
        <taxon>Eucarida</taxon>
        <taxon>Decapoda</taxon>
        <taxon>Pleocyemata</taxon>
        <taxon>Anomura</taxon>
        <taxon>Galatheoidea</taxon>
        <taxon>Porcellanidae</taxon>
        <taxon>Petrolisthes</taxon>
    </lineage>
</organism>
<sequence>MRLRGSMIFVLVACLLLGWVRSQESSASQRSRRLQIRRRVLERLAERGLSEEEREIVAEEIMARLDSHMGSSPPQQQPPPPQPPSSTTTTTTTTPHTHHHNNNHHHYNHNNPSHNNQHSRLPASLELAASRLIDERPSFQEIVSQIGPFPDLEEQELQEEMEEEQQSGMVKQYLQQEEQLREVNRNKRGEVPEEAASSLTSSQEGRNRKRGRKSRWQQEREGRRDAIRNNRRKRKKKLAREVRRMINAGNITLHEDESGEQFIDCCPSRDEYVNVTIGKTDKNRAVEIHPGFPYFRERVCLPHIENKECIFPRQSLRSGVVTRCKQQYAYSQALSRMYLSTEEDWKIHFITLKSGCSCQICNSDRLPFFFCFSLPGELPLASPPLVSPPQRGEERRGEKGDITVHINYISKT</sequence>
<evidence type="ECO:0000256" key="2">
    <source>
        <dbReference type="SAM" id="SignalP"/>
    </source>
</evidence>
<gene>
    <name evidence="3" type="ORF">Pcinc_024019</name>
</gene>
<proteinExistence type="predicted"/>
<feature type="region of interest" description="Disordered" evidence="1">
    <location>
        <begin position="184"/>
        <end position="239"/>
    </location>
</feature>
<dbReference type="InterPro" id="IPR029034">
    <property type="entry name" value="Cystine-knot_cytokine"/>
</dbReference>
<feature type="compositionally biased region" description="Basic residues" evidence="1">
    <location>
        <begin position="229"/>
        <end position="238"/>
    </location>
</feature>
<feature type="compositionally biased region" description="Basic and acidic residues" evidence="1">
    <location>
        <begin position="216"/>
        <end position="228"/>
    </location>
</feature>
<evidence type="ECO:0000313" key="4">
    <source>
        <dbReference type="Proteomes" id="UP001286313"/>
    </source>
</evidence>
<feature type="compositionally biased region" description="Low complexity" evidence="1">
    <location>
        <begin position="85"/>
        <end position="95"/>
    </location>
</feature>
<dbReference type="AlphaFoldDB" id="A0AAE1FAQ8"/>
<feature type="compositionally biased region" description="Basic residues" evidence="1">
    <location>
        <begin position="96"/>
        <end position="108"/>
    </location>
</feature>
<reference evidence="3" key="1">
    <citation type="submission" date="2023-10" db="EMBL/GenBank/DDBJ databases">
        <title>Genome assemblies of two species of porcelain crab, Petrolisthes cinctipes and Petrolisthes manimaculis (Anomura: Porcellanidae).</title>
        <authorList>
            <person name="Angst P."/>
        </authorList>
    </citation>
    <scope>NUCLEOTIDE SEQUENCE</scope>
    <source>
        <strain evidence="3">PB745_01</strain>
        <tissue evidence="3">Gill</tissue>
    </source>
</reference>
<evidence type="ECO:0000313" key="3">
    <source>
        <dbReference type="EMBL" id="KAK3870780.1"/>
    </source>
</evidence>
<evidence type="ECO:0008006" key="5">
    <source>
        <dbReference type="Google" id="ProtNLM"/>
    </source>
</evidence>
<protein>
    <recommendedName>
        <fullName evidence="5">Spaetzle domain-containing protein</fullName>
    </recommendedName>
</protein>
<feature type="compositionally biased region" description="Pro residues" evidence="1">
    <location>
        <begin position="75"/>
        <end position="84"/>
    </location>
</feature>
<feature type="region of interest" description="Disordered" evidence="1">
    <location>
        <begin position="67"/>
        <end position="119"/>
    </location>
</feature>
<name>A0AAE1FAQ8_PETCI</name>
<feature type="compositionally biased region" description="Low complexity" evidence="1">
    <location>
        <begin position="109"/>
        <end position="119"/>
    </location>
</feature>
<keyword evidence="2" id="KW-0732">Signal</keyword>
<dbReference type="EMBL" id="JAWQEG010002609">
    <property type="protein sequence ID" value="KAK3870780.1"/>
    <property type="molecule type" value="Genomic_DNA"/>
</dbReference>
<accession>A0AAE1FAQ8</accession>
<dbReference type="Proteomes" id="UP001286313">
    <property type="component" value="Unassembled WGS sequence"/>
</dbReference>
<feature type="chain" id="PRO_5042058657" description="Spaetzle domain-containing protein" evidence="2">
    <location>
        <begin position="23"/>
        <end position="412"/>
    </location>
</feature>